<dbReference type="RefSeq" id="WP_211973383.1">
    <property type="nucleotide sequence ID" value="NZ_CBFHAM010000007.1"/>
</dbReference>
<comment type="caution">
    <text evidence="5">The sequence shown here is derived from an EMBL/GenBank/DDBJ whole genome shotgun (WGS) entry which is preliminary data.</text>
</comment>
<accession>A0ABS5IZ97</accession>
<dbReference type="PANTHER" id="PTHR33204:SF29">
    <property type="entry name" value="TRANSCRIPTIONAL REGULATOR"/>
    <property type="match status" value="1"/>
</dbReference>
<organism evidence="5 6">
    <name type="scientific">Chitinophaga hostae</name>
    <dbReference type="NCBI Taxonomy" id="2831022"/>
    <lineage>
        <taxon>Bacteria</taxon>
        <taxon>Pseudomonadati</taxon>
        <taxon>Bacteroidota</taxon>
        <taxon>Chitinophagia</taxon>
        <taxon>Chitinophagales</taxon>
        <taxon>Chitinophagaceae</taxon>
        <taxon>Chitinophaga</taxon>
    </lineage>
</organism>
<reference evidence="5 6" key="1">
    <citation type="submission" date="2021-04" db="EMBL/GenBank/DDBJ databases">
        <title>Chitinophaga sp. nov., isolated from the rhizosphere soil.</title>
        <authorList>
            <person name="He S."/>
        </authorList>
    </citation>
    <scope>NUCLEOTIDE SEQUENCE [LARGE SCALE GENOMIC DNA]</scope>
    <source>
        <strain evidence="5 6">2R12</strain>
    </source>
</reference>
<evidence type="ECO:0000256" key="2">
    <source>
        <dbReference type="ARBA" id="ARBA00023125"/>
    </source>
</evidence>
<dbReference type="SUPFAM" id="SSF46785">
    <property type="entry name" value="Winged helix' DNA-binding domain"/>
    <property type="match status" value="1"/>
</dbReference>
<sequence>MESQLYKGCPVQFTLQFLAGKWRIGILWNLREKPLRCCDLKKLLPGITDKVLMNELLHFTSKDIIRKNKFPEFPPRSQYSLSPTGLSLLPIIQQIVIWGYDHLQDEKLNKKMFMTPAGIMENLASLDNNINVK</sequence>
<name>A0ABS5IZ97_9BACT</name>
<keyword evidence="2" id="KW-0238">DNA-binding</keyword>
<protein>
    <submittedName>
        <fullName evidence="5">Helix-turn-helix transcriptional regulator</fullName>
    </submittedName>
</protein>
<keyword evidence="6" id="KW-1185">Reference proteome</keyword>
<dbReference type="InterPro" id="IPR036388">
    <property type="entry name" value="WH-like_DNA-bd_sf"/>
</dbReference>
<dbReference type="Pfam" id="PF01638">
    <property type="entry name" value="HxlR"/>
    <property type="match status" value="1"/>
</dbReference>
<dbReference type="PROSITE" id="PS51118">
    <property type="entry name" value="HTH_HXLR"/>
    <property type="match status" value="1"/>
</dbReference>
<evidence type="ECO:0000313" key="5">
    <source>
        <dbReference type="EMBL" id="MBS0028280.1"/>
    </source>
</evidence>
<dbReference type="Gene3D" id="1.10.10.10">
    <property type="entry name" value="Winged helix-like DNA-binding domain superfamily/Winged helix DNA-binding domain"/>
    <property type="match status" value="1"/>
</dbReference>
<dbReference type="InterPro" id="IPR036390">
    <property type="entry name" value="WH_DNA-bd_sf"/>
</dbReference>
<dbReference type="Proteomes" id="UP000676386">
    <property type="component" value="Unassembled WGS sequence"/>
</dbReference>
<evidence type="ECO:0000256" key="3">
    <source>
        <dbReference type="ARBA" id="ARBA00023163"/>
    </source>
</evidence>
<dbReference type="InterPro" id="IPR002577">
    <property type="entry name" value="HTH_HxlR"/>
</dbReference>
<gene>
    <name evidence="5" type="ORF">KE626_13260</name>
</gene>
<evidence type="ECO:0000256" key="1">
    <source>
        <dbReference type="ARBA" id="ARBA00023015"/>
    </source>
</evidence>
<evidence type="ECO:0000313" key="6">
    <source>
        <dbReference type="Proteomes" id="UP000676386"/>
    </source>
</evidence>
<proteinExistence type="predicted"/>
<evidence type="ECO:0000259" key="4">
    <source>
        <dbReference type="PROSITE" id="PS51118"/>
    </source>
</evidence>
<keyword evidence="1" id="KW-0805">Transcription regulation</keyword>
<dbReference type="PANTHER" id="PTHR33204">
    <property type="entry name" value="TRANSCRIPTIONAL REGULATOR, MARR FAMILY"/>
    <property type="match status" value="1"/>
</dbReference>
<dbReference type="EMBL" id="JAGTXB010000005">
    <property type="protein sequence ID" value="MBS0028280.1"/>
    <property type="molecule type" value="Genomic_DNA"/>
</dbReference>
<keyword evidence="3" id="KW-0804">Transcription</keyword>
<feature type="domain" description="HTH hxlR-type" evidence="4">
    <location>
        <begin position="9"/>
        <end position="107"/>
    </location>
</feature>